<dbReference type="SUPFAM" id="SSF52374">
    <property type="entry name" value="Nucleotidylyl transferase"/>
    <property type="match status" value="1"/>
</dbReference>
<dbReference type="GO" id="GO:0005524">
    <property type="term" value="F:ATP binding"/>
    <property type="evidence" value="ECO:0007669"/>
    <property type="project" value="UniProtKB-KW"/>
</dbReference>
<dbReference type="AlphaFoldDB" id="A0A1R1XVQ1"/>
<dbReference type="EMBL" id="LSSN01001672">
    <property type="protein sequence ID" value="OMJ18710.1"/>
    <property type="molecule type" value="Genomic_DNA"/>
</dbReference>
<evidence type="ECO:0000313" key="11">
    <source>
        <dbReference type="Proteomes" id="UP000187283"/>
    </source>
</evidence>
<sequence>MQRNWIGKSVGAEFDFPLSIEGLLSKEKITVFTSRPDTIFGVAYIAVSSDHKLIDEKYLPKETREEVLNFSKKLNQASEINSNTIKIGLNTGLYAYHPLNSDLKIPIYIANYVLSDYGSGAVMGVPAHDQRDFDFAHSNGIINFEPVIESKTEKDKNELNLFLDKGLLIKSRANGEFGGLTSEMATEKILHKAEKMGTGRPKIQYRLKDWLVSRQRYWGTPIPFINCGNCGQVPVPESDLPVLLPTDIEFSKRGGNPLENHKEWKHTKCPKCGSKATRETDTMDTFVDSSWGWFMGVIDMYGADVTRLYILYKASPQDVLEYDTTSIIGMHRWVLKLSRMVELVSSRFRRVSEAEDLRKRDSWTKEEKKTYLITQKAIKKVH</sequence>
<dbReference type="Gene3D" id="3.90.740.10">
    <property type="entry name" value="Valyl/Leucyl/Isoleucyl-tRNA synthetase, editing domain"/>
    <property type="match status" value="1"/>
</dbReference>
<comment type="caution">
    <text evidence="10">The sequence shown here is derived from an EMBL/GenBank/DDBJ whole genome shotgun (WGS) entry which is preliminary data.</text>
</comment>
<reference evidence="10 11" key="1">
    <citation type="submission" date="2017-01" db="EMBL/GenBank/DDBJ databases">
        <authorList>
            <person name="Mah S.A."/>
            <person name="Swanson W.J."/>
            <person name="Moy G.W."/>
            <person name="Vacquier V.D."/>
        </authorList>
    </citation>
    <scope>NUCLEOTIDE SEQUENCE [LARGE SCALE GENOMIC DNA]</scope>
    <source>
        <strain evidence="10 11">GSMNP</strain>
    </source>
</reference>
<feature type="domain" description="Leucyl-tRNA synthetase editing" evidence="9">
    <location>
        <begin position="3"/>
        <end position="193"/>
    </location>
</feature>
<dbReference type="InterPro" id="IPR009008">
    <property type="entry name" value="Val/Leu/Ile-tRNA-synth_edit"/>
</dbReference>
<evidence type="ECO:0000256" key="5">
    <source>
        <dbReference type="ARBA" id="ARBA00022840"/>
    </source>
</evidence>
<gene>
    <name evidence="10" type="ORF">AYI70_g5191</name>
</gene>
<dbReference type="GO" id="GO:0006429">
    <property type="term" value="P:leucyl-tRNA aminoacylation"/>
    <property type="evidence" value="ECO:0007669"/>
    <property type="project" value="InterPro"/>
</dbReference>
<dbReference type="GO" id="GO:0004823">
    <property type="term" value="F:leucine-tRNA ligase activity"/>
    <property type="evidence" value="ECO:0007669"/>
    <property type="project" value="UniProtKB-EC"/>
</dbReference>
<keyword evidence="4" id="KW-0547">Nucleotide-binding</keyword>
<evidence type="ECO:0000256" key="6">
    <source>
        <dbReference type="ARBA" id="ARBA00022917"/>
    </source>
</evidence>
<evidence type="ECO:0000256" key="4">
    <source>
        <dbReference type="ARBA" id="ARBA00022741"/>
    </source>
</evidence>
<evidence type="ECO:0000259" key="9">
    <source>
        <dbReference type="Pfam" id="PF13603"/>
    </source>
</evidence>
<keyword evidence="6" id="KW-0648">Protein biosynthesis</keyword>
<dbReference type="Pfam" id="PF00133">
    <property type="entry name" value="tRNA-synt_1"/>
    <property type="match status" value="1"/>
</dbReference>
<protein>
    <recommendedName>
        <fullName evidence="2">leucine--tRNA ligase</fullName>
        <ecNumber evidence="2">6.1.1.4</ecNumber>
    </recommendedName>
</protein>
<dbReference type="STRING" id="133412.A0A1R1XVQ1"/>
<dbReference type="PANTHER" id="PTHR43740:SF2">
    <property type="entry name" value="LEUCINE--TRNA LIGASE, MITOCHONDRIAL"/>
    <property type="match status" value="1"/>
</dbReference>
<accession>A0A1R1XVQ1</accession>
<dbReference type="EC" id="6.1.1.4" evidence="2"/>
<dbReference type="GO" id="GO:0005739">
    <property type="term" value="C:mitochondrion"/>
    <property type="evidence" value="ECO:0007669"/>
    <property type="project" value="TreeGrafter"/>
</dbReference>
<keyword evidence="3 10" id="KW-0436">Ligase</keyword>
<dbReference type="GO" id="GO:0002161">
    <property type="term" value="F:aminoacyl-tRNA deacylase activity"/>
    <property type="evidence" value="ECO:0007669"/>
    <property type="project" value="InterPro"/>
</dbReference>
<proteinExistence type="inferred from homology"/>
<dbReference type="Gene3D" id="1.10.730.10">
    <property type="entry name" value="Isoleucyl-tRNA Synthetase, Domain 1"/>
    <property type="match status" value="1"/>
</dbReference>
<dbReference type="OrthoDB" id="15954at2759"/>
<evidence type="ECO:0000259" key="8">
    <source>
        <dbReference type="Pfam" id="PF00133"/>
    </source>
</evidence>
<organism evidence="10 11">
    <name type="scientific">Smittium culicis</name>
    <dbReference type="NCBI Taxonomy" id="133412"/>
    <lineage>
        <taxon>Eukaryota</taxon>
        <taxon>Fungi</taxon>
        <taxon>Fungi incertae sedis</taxon>
        <taxon>Zoopagomycota</taxon>
        <taxon>Kickxellomycotina</taxon>
        <taxon>Harpellomycetes</taxon>
        <taxon>Harpellales</taxon>
        <taxon>Legeriomycetaceae</taxon>
        <taxon>Smittium</taxon>
    </lineage>
</organism>
<evidence type="ECO:0000313" key="10">
    <source>
        <dbReference type="EMBL" id="OMJ18710.1"/>
    </source>
</evidence>
<keyword evidence="7" id="KW-0030">Aminoacyl-tRNA synthetase</keyword>
<dbReference type="Proteomes" id="UP000187283">
    <property type="component" value="Unassembled WGS sequence"/>
</dbReference>
<evidence type="ECO:0000256" key="1">
    <source>
        <dbReference type="ARBA" id="ARBA00005594"/>
    </source>
</evidence>
<evidence type="ECO:0000256" key="7">
    <source>
        <dbReference type="ARBA" id="ARBA00023146"/>
    </source>
</evidence>
<dbReference type="InterPro" id="IPR002300">
    <property type="entry name" value="aa-tRNA-synth_Ia"/>
</dbReference>
<dbReference type="Pfam" id="PF13603">
    <property type="entry name" value="tRNA-synt_1_2"/>
    <property type="match status" value="1"/>
</dbReference>
<evidence type="ECO:0000256" key="2">
    <source>
        <dbReference type="ARBA" id="ARBA00013164"/>
    </source>
</evidence>
<keyword evidence="5" id="KW-0067">ATP-binding</keyword>
<dbReference type="InterPro" id="IPR002302">
    <property type="entry name" value="Leu-tRNA-ligase"/>
</dbReference>
<keyword evidence="11" id="KW-1185">Reference proteome</keyword>
<comment type="similarity">
    <text evidence="1">Belongs to the class-I aminoacyl-tRNA synthetase family.</text>
</comment>
<dbReference type="InterPro" id="IPR025709">
    <property type="entry name" value="Leu_tRNA-synth_edit"/>
</dbReference>
<evidence type="ECO:0000256" key="3">
    <source>
        <dbReference type="ARBA" id="ARBA00022598"/>
    </source>
</evidence>
<dbReference type="PANTHER" id="PTHR43740">
    <property type="entry name" value="LEUCYL-TRNA SYNTHETASE"/>
    <property type="match status" value="1"/>
</dbReference>
<name>A0A1R1XVQ1_9FUNG</name>
<feature type="domain" description="Aminoacyl-tRNA synthetase class Ia" evidence="8">
    <location>
        <begin position="207"/>
        <end position="299"/>
    </location>
</feature>
<dbReference type="SUPFAM" id="SSF50677">
    <property type="entry name" value="ValRS/IleRS/LeuRS editing domain"/>
    <property type="match status" value="1"/>
</dbReference>
<dbReference type="GO" id="GO:0032543">
    <property type="term" value="P:mitochondrial translation"/>
    <property type="evidence" value="ECO:0007669"/>
    <property type="project" value="TreeGrafter"/>
</dbReference>